<evidence type="ECO:0000256" key="2">
    <source>
        <dbReference type="ARBA" id="ARBA00022729"/>
    </source>
</evidence>
<protein>
    <recommendedName>
        <fullName evidence="7">LRRNT domain-containing protein</fullName>
    </recommendedName>
</protein>
<keyword evidence="1" id="KW-0433">Leucine-rich repeat</keyword>
<dbReference type="SMART" id="SM00369">
    <property type="entry name" value="LRR_TYP"/>
    <property type="match status" value="3"/>
</dbReference>
<dbReference type="FunFam" id="2.20.100.10:FF:000001">
    <property type="entry name" value="semaphorin-5A isoform X1"/>
    <property type="match status" value="1"/>
</dbReference>
<evidence type="ECO:0000313" key="9">
    <source>
        <dbReference type="Proteomes" id="UP000683360"/>
    </source>
</evidence>
<dbReference type="Pfam" id="PF00090">
    <property type="entry name" value="TSP_1"/>
    <property type="match status" value="1"/>
</dbReference>
<dbReference type="Gene3D" id="3.80.10.10">
    <property type="entry name" value="Ribonuclease Inhibitor"/>
    <property type="match status" value="1"/>
</dbReference>
<evidence type="ECO:0000313" key="8">
    <source>
        <dbReference type="EMBL" id="CAG2221085.1"/>
    </source>
</evidence>
<dbReference type="SMART" id="SM00209">
    <property type="entry name" value="TSP1"/>
    <property type="match status" value="1"/>
</dbReference>
<dbReference type="SMART" id="SM00013">
    <property type="entry name" value="LRRNT"/>
    <property type="match status" value="1"/>
</dbReference>
<evidence type="ECO:0000259" key="7">
    <source>
        <dbReference type="SMART" id="SM00013"/>
    </source>
</evidence>
<dbReference type="InterPro" id="IPR050333">
    <property type="entry name" value="SLRP"/>
</dbReference>
<dbReference type="Proteomes" id="UP000683360">
    <property type="component" value="Unassembled WGS sequence"/>
</dbReference>
<sequence>MSETLYITIISYVITSYHGINACTSANCFCSGTNVICPSGQLTSVPDGIEANATRLMLSRNRLIAIDGSDFSGLTELERLDLDNNEIVSFTADAFQDLISLKFIYLNDNQITSLPSGLFSANVILQNVYVYDNNLTTVSADVFQAITLITTMQLTGNLLVCCTMTDLLIWKHNQSSLSDGTFKAMCYDFNTETDIHSFDSSTCSIVAGQWSMWVNSSCSMTCGDGIITRTRTCDNPAPSDGGDDCFGSSNETVQCNVDPCPGSTSSPELKTLVISLVLGISAAVGITIFIILISLKISSLKKVKNKSTDDISSVKKHHKAWT</sequence>
<evidence type="ECO:0000256" key="5">
    <source>
        <dbReference type="ARBA" id="ARBA00023180"/>
    </source>
</evidence>
<evidence type="ECO:0000256" key="1">
    <source>
        <dbReference type="ARBA" id="ARBA00022614"/>
    </source>
</evidence>
<dbReference type="InterPro" id="IPR000884">
    <property type="entry name" value="TSP1_rpt"/>
</dbReference>
<dbReference type="InterPro" id="IPR000372">
    <property type="entry name" value="LRRNT"/>
</dbReference>
<gene>
    <name evidence="8" type="ORF">MEDL_34391</name>
</gene>
<dbReference type="InterPro" id="IPR001611">
    <property type="entry name" value="Leu-rich_rpt"/>
</dbReference>
<dbReference type="SUPFAM" id="SSF52058">
    <property type="entry name" value="L domain-like"/>
    <property type="match status" value="1"/>
</dbReference>
<dbReference type="OrthoDB" id="676979at2759"/>
<evidence type="ECO:0000256" key="4">
    <source>
        <dbReference type="ARBA" id="ARBA00023157"/>
    </source>
</evidence>
<dbReference type="PANTHER" id="PTHR45712:SF22">
    <property type="entry name" value="INSULIN-LIKE GROWTH FACTOR-BINDING PROTEIN COMPLEX ACID LABILE SUBUNIT"/>
    <property type="match status" value="1"/>
</dbReference>
<dbReference type="PROSITE" id="PS50092">
    <property type="entry name" value="TSP1"/>
    <property type="match status" value="1"/>
</dbReference>
<evidence type="ECO:0000256" key="3">
    <source>
        <dbReference type="ARBA" id="ARBA00022737"/>
    </source>
</evidence>
<keyword evidence="6" id="KW-1133">Transmembrane helix</keyword>
<dbReference type="InterPro" id="IPR036383">
    <property type="entry name" value="TSP1_rpt_sf"/>
</dbReference>
<proteinExistence type="predicted"/>
<dbReference type="GO" id="GO:0005615">
    <property type="term" value="C:extracellular space"/>
    <property type="evidence" value="ECO:0007669"/>
    <property type="project" value="TreeGrafter"/>
</dbReference>
<keyword evidence="2" id="KW-0732">Signal</keyword>
<feature type="domain" description="LRRNT" evidence="7">
    <location>
        <begin position="22"/>
        <end position="55"/>
    </location>
</feature>
<dbReference type="Gene3D" id="2.20.100.10">
    <property type="entry name" value="Thrombospondin type-1 (TSP1) repeat"/>
    <property type="match status" value="1"/>
</dbReference>
<reference evidence="8" key="1">
    <citation type="submission" date="2021-03" db="EMBL/GenBank/DDBJ databases">
        <authorList>
            <person name="Bekaert M."/>
        </authorList>
    </citation>
    <scope>NUCLEOTIDE SEQUENCE</scope>
</reference>
<keyword evidence="4" id="KW-1015">Disulfide bond</keyword>
<accession>A0A8S3SIU5</accession>
<keyword evidence="3" id="KW-0677">Repeat</keyword>
<keyword evidence="6" id="KW-0472">Membrane</keyword>
<dbReference type="AlphaFoldDB" id="A0A8S3SIU5"/>
<keyword evidence="6" id="KW-0812">Transmembrane</keyword>
<dbReference type="Pfam" id="PF13855">
    <property type="entry name" value="LRR_8"/>
    <property type="match status" value="1"/>
</dbReference>
<dbReference type="EMBL" id="CAJPWZ010001674">
    <property type="protein sequence ID" value="CAG2221085.1"/>
    <property type="molecule type" value="Genomic_DNA"/>
</dbReference>
<keyword evidence="9" id="KW-1185">Reference proteome</keyword>
<dbReference type="SUPFAM" id="SSF82895">
    <property type="entry name" value="TSP-1 type 1 repeat"/>
    <property type="match status" value="1"/>
</dbReference>
<organism evidence="8 9">
    <name type="scientific">Mytilus edulis</name>
    <name type="common">Blue mussel</name>
    <dbReference type="NCBI Taxonomy" id="6550"/>
    <lineage>
        <taxon>Eukaryota</taxon>
        <taxon>Metazoa</taxon>
        <taxon>Spiralia</taxon>
        <taxon>Lophotrochozoa</taxon>
        <taxon>Mollusca</taxon>
        <taxon>Bivalvia</taxon>
        <taxon>Autobranchia</taxon>
        <taxon>Pteriomorphia</taxon>
        <taxon>Mytilida</taxon>
        <taxon>Mytiloidea</taxon>
        <taxon>Mytilidae</taxon>
        <taxon>Mytilinae</taxon>
        <taxon>Mytilus</taxon>
    </lineage>
</organism>
<evidence type="ECO:0000256" key="6">
    <source>
        <dbReference type="SAM" id="Phobius"/>
    </source>
</evidence>
<dbReference type="PROSITE" id="PS51450">
    <property type="entry name" value="LRR"/>
    <property type="match status" value="1"/>
</dbReference>
<dbReference type="InterPro" id="IPR032675">
    <property type="entry name" value="LRR_dom_sf"/>
</dbReference>
<name>A0A8S3SIU5_MYTED</name>
<dbReference type="PANTHER" id="PTHR45712">
    <property type="entry name" value="AGAP008170-PA"/>
    <property type="match status" value="1"/>
</dbReference>
<keyword evidence="5" id="KW-0325">Glycoprotein</keyword>
<dbReference type="InterPro" id="IPR003591">
    <property type="entry name" value="Leu-rich_rpt_typical-subtyp"/>
</dbReference>
<comment type="caution">
    <text evidence="8">The sequence shown here is derived from an EMBL/GenBank/DDBJ whole genome shotgun (WGS) entry which is preliminary data.</text>
</comment>
<feature type="transmembrane region" description="Helical" evidence="6">
    <location>
        <begin position="272"/>
        <end position="295"/>
    </location>
</feature>